<protein>
    <submittedName>
        <fullName evidence="1">Uncharacterized protein</fullName>
    </submittedName>
</protein>
<accession>A0A5D2JRV3</accession>
<dbReference type="EMBL" id="CM017630">
    <property type="protein sequence ID" value="TYH57254.1"/>
    <property type="molecule type" value="Genomic_DNA"/>
</dbReference>
<organism evidence="1 2">
    <name type="scientific">Gossypium tomentosum</name>
    <name type="common">Hawaiian cotton</name>
    <name type="synonym">Gossypium sandvicense</name>
    <dbReference type="NCBI Taxonomy" id="34277"/>
    <lineage>
        <taxon>Eukaryota</taxon>
        <taxon>Viridiplantae</taxon>
        <taxon>Streptophyta</taxon>
        <taxon>Embryophyta</taxon>
        <taxon>Tracheophyta</taxon>
        <taxon>Spermatophyta</taxon>
        <taxon>Magnoliopsida</taxon>
        <taxon>eudicotyledons</taxon>
        <taxon>Gunneridae</taxon>
        <taxon>Pentapetalae</taxon>
        <taxon>rosids</taxon>
        <taxon>malvids</taxon>
        <taxon>Malvales</taxon>
        <taxon>Malvaceae</taxon>
        <taxon>Malvoideae</taxon>
        <taxon>Gossypium</taxon>
    </lineage>
</organism>
<evidence type="ECO:0000313" key="2">
    <source>
        <dbReference type="Proteomes" id="UP000322667"/>
    </source>
</evidence>
<dbReference type="AlphaFoldDB" id="A0A5D2JRV3"/>
<keyword evidence="2" id="KW-1185">Reference proteome</keyword>
<gene>
    <name evidence="1" type="ORF">ES332_D08G076900v1</name>
</gene>
<dbReference type="Proteomes" id="UP000322667">
    <property type="component" value="Chromosome D08"/>
</dbReference>
<evidence type="ECO:0000313" key="1">
    <source>
        <dbReference type="EMBL" id="TYH57254.1"/>
    </source>
</evidence>
<name>A0A5D2JRV3_GOSTO</name>
<sequence>MDMATISACNPAVLSHRSSSLRMASPFSWGCPQWHRRGK</sequence>
<reference evidence="1 2" key="1">
    <citation type="submission" date="2019-07" db="EMBL/GenBank/DDBJ databases">
        <title>WGS assembly of Gossypium tomentosum.</title>
        <authorList>
            <person name="Chen Z.J."/>
            <person name="Sreedasyam A."/>
            <person name="Ando A."/>
            <person name="Song Q."/>
            <person name="De L."/>
            <person name="Hulse-Kemp A."/>
            <person name="Ding M."/>
            <person name="Ye W."/>
            <person name="Kirkbride R."/>
            <person name="Jenkins J."/>
            <person name="Plott C."/>
            <person name="Lovell J."/>
            <person name="Lin Y.-M."/>
            <person name="Vaughn R."/>
            <person name="Liu B."/>
            <person name="Li W."/>
            <person name="Simpson S."/>
            <person name="Scheffler B."/>
            <person name="Saski C."/>
            <person name="Grover C."/>
            <person name="Hu G."/>
            <person name="Conover J."/>
            <person name="Carlson J."/>
            <person name="Shu S."/>
            <person name="Boston L."/>
            <person name="Williams M."/>
            <person name="Peterson D."/>
            <person name="Mcgee K."/>
            <person name="Jones D."/>
            <person name="Wendel J."/>
            <person name="Stelly D."/>
            <person name="Grimwood J."/>
            <person name="Schmutz J."/>
        </authorList>
    </citation>
    <scope>NUCLEOTIDE SEQUENCE [LARGE SCALE GENOMIC DNA]</scope>
    <source>
        <strain evidence="1">7179.01</strain>
    </source>
</reference>
<proteinExistence type="predicted"/>